<proteinExistence type="predicted"/>
<dbReference type="GO" id="GO:0046872">
    <property type="term" value="F:metal ion binding"/>
    <property type="evidence" value="ECO:0007669"/>
    <property type="project" value="UniProtKB-KW"/>
</dbReference>
<dbReference type="PROSITE" id="PS51007">
    <property type="entry name" value="CYTC"/>
    <property type="match status" value="2"/>
</dbReference>
<dbReference type="SUPFAM" id="SSF46626">
    <property type="entry name" value="Cytochrome c"/>
    <property type="match status" value="1"/>
</dbReference>
<dbReference type="Gene3D" id="1.10.760.10">
    <property type="entry name" value="Cytochrome c-like domain"/>
    <property type="match status" value="1"/>
</dbReference>
<evidence type="ECO:0000256" key="4">
    <source>
        <dbReference type="PROSITE-ProRule" id="PRU00433"/>
    </source>
</evidence>
<dbReference type="GO" id="GO:0004130">
    <property type="term" value="F:cytochrome-c peroxidase activity"/>
    <property type="evidence" value="ECO:0007669"/>
    <property type="project" value="TreeGrafter"/>
</dbReference>
<dbReference type="KEGG" id="ntg:NSCAC_0988"/>
<evidence type="ECO:0000256" key="2">
    <source>
        <dbReference type="ARBA" id="ARBA00022723"/>
    </source>
</evidence>
<accession>A0A7G1Q9L0</accession>
<reference evidence="6 7" key="1">
    <citation type="submission" date="2020-03" db="EMBL/GenBank/DDBJ databases">
        <authorList>
            <person name="Picone N."/>
        </authorList>
    </citation>
    <scope>NUCLEOTIDE SEQUENCE [LARGE SCALE GENOMIC DNA]</scope>
    <source>
        <strain evidence="6">NSCAC1</strain>
    </source>
</reference>
<keyword evidence="7" id="KW-1185">Reference proteome</keyword>
<dbReference type="EMBL" id="LR778175">
    <property type="protein sequence ID" value="CAB1276078.1"/>
    <property type="molecule type" value="Genomic_DNA"/>
</dbReference>
<dbReference type="GO" id="GO:0020037">
    <property type="term" value="F:heme binding"/>
    <property type="evidence" value="ECO:0007669"/>
    <property type="project" value="InterPro"/>
</dbReference>
<keyword evidence="3 4" id="KW-0408">Iron</keyword>
<keyword evidence="2 4" id="KW-0479">Metal-binding</keyword>
<organism evidence="6 7">
    <name type="scientific">Candidatus Nitrosacidococcus tergens</name>
    <dbReference type="NCBI Taxonomy" id="553981"/>
    <lineage>
        <taxon>Bacteria</taxon>
        <taxon>Pseudomonadati</taxon>
        <taxon>Pseudomonadota</taxon>
        <taxon>Gammaproteobacteria</taxon>
        <taxon>Chromatiales</taxon>
        <taxon>Chromatiaceae</taxon>
        <taxon>Candidatus Nitrosacidococcus</taxon>
    </lineage>
</organism>
<dbReference type="InterPro" id="IPR051395">
    <property type="entry name" value="Cytochrome_c_Peroxidase/MauG"/>
</dbReference>
<name>A0A7G1Q9L0_9GAMM</name>
<dbReference type="GO" id="GO:0009055">
    <property type="term" value="F:electron transfer activity"/>
    <property type="evidence" value="ECO:0007669"/>
    <property type="project" value="InterPro"/>
</dbReference>
<dbReference type="AlphaFoldDB" id="A0A7G1Q9L0"/>
<protein>
    <submittedName>
        <fullName evidence="6">Di-heme cytochrome c</fullName>
    </submittedName>
</protein>
<dbReference type="PANTHER" id="PTHR30600:SF9">
    <property type="entry name" value="BLR7738 PROTEIN"/>
    <property type="match status" value="1"/>
</dbReference>
<dbReference type="Pfam" id="PF21419">
    <property type="entry name" value="RoxA-like_Cyt-c"/>
    <property type="match status" value="1"/>
</dbReference>
<dbReference type="InterPro" id="IPR009056">
    <property type="entry name" value="Cyt_c-like_dom"/>
</dbReference>
<dbReference type="Proteomes" id="UP000516072">
    <property type="component" value="Chromosome"/>
</dbReference>
<evidence type="ECO:0000313" key="6">
    <source>
        <dbReference type="EMBL" id="CAB1276078.1"/>
    </source>
</evidence>
<dbReference type="InterPro" id="IPR036909">
    <property type="entry name" value="Cyt_c-like_dom_sf"/>
</dbReference>
<feature type="domain" description="Cytochrome c" evidence="5">
    <location>
        <begin position="105"/>
        <end position="283"/>
    </location>
</feature>
<dbReference type="RefSeq" id="WP_197743732.1">
    <property type="nucleotide sequence ID" value="NZ_LR778175.1"/>
</dbReference>
<evidence type="ECO:0000256" key="3">
    <source>
        <dbReference type="ARBA" id="ARBA00023004"/>
    </source>
</evidence>
<evidence type="ECO:0000259" key="5">
    <source>
        <dbReference type="PROSITE" id="PS51007"/>
    </source>
</evidence>
<keyword evidence="1 4" id="KW-0349">Heme</keyword>
<evidence type="ECO:0000313" key="7">
    <source>
        <dbReference type="Proteomes" id="UP000516072"/>
    </source>
</evidence>
<sequence length="476" mass="53359">MKILLKQWFILGWMLLVLVTCDSDKVPQSYEAAKITQVTPGFVPEEPQRHGDPKAGYNAIINKPYLTCGIPYSAYQKSTLFPPPQYSLPERKGINKNLPYYQTYYETQEGTGLVVNNCLLCHGSPFNGELIVGLGNESLDLTQDIVANAESIGVYVEGKKETKEWRKWVDRVTGIAPYLRTDTIGVNSAVNLTWGIFAHRDPKTLAWSNELLMDPPSEKPLPVSVPPWWRMKKQNGMFYSAAGRGDHARLEIMASSLCAESVKDAQMVDSYAPDIQEYIASLKPPTYPFKIDQSLASQGKDIFNTHCARCHGTYGEKEEYPNLVISLAEIGTDPEYIKTAMGSDLDRSGPWLAQSFYGQGTHVAKVDGYLAPPLDGVWATAPYLHNGSVPTLESLLNSAQRPKYWTRTFDTKDYNDKTLGWNYTQLDYGKSGAKKSEEQKKIYDTSLSGYGNMGHTFGDVLSKQERHQLLEYLKTL</sequence>
<gene>
    <name evidence="6" type="ORF">NSCAC_0988</name>
</gene>
<evidence type="ECO:0000256" key="1">
    <source>
        <dbReference type="ARBA" id="ARBA00022617"/>
    </source>
</evidence>
<feature type="domain" description="Cytochrome c" evidence="5">
    <location>
        <begin position="294"/>
        <end position="476"/>
    </location>
</feature>
<dbReference type="PANTHER" id="PTHR30600">
    <property type="entry name" value="CYTOCHROME C PEROXIDASE-RELATED"/>
    <property type="match status" value="1"/>
</dbReference>